<keyword evidence="3" id="KW-0238">DNA-binding</keyword>
<dbReference type="NCBIfam" id="NF040570">
    <property type="entry name" value="guided_TnpB"/>
    <property type="match status" value="1"/>
</dbReference>
<evidence type="ECO:0000259" key="5">
    <source>
        <dbReference type="Pfam" id="PF01385"/>
    </source>
</evidence>
<evidence type="ECO:0000256" key="1">
    <source>
        <dbReference type="ARBA" id="ARBA00008761"/>
    </source>
</evidence>
<evidence type="ECO:0000313" key="8">
    <source>
        <dbReference type="Proteomes" id="UP000014660"/>
    </source>
</evidence>
<feature type="domain" description="Cas12f1-like TNB" evidence="6">
    <location>
        <begin position="340"/>
        <end position="391"/>
    </location>
</feature>
<comment type="similarity">
    <text evidence="1">In the C-terminal section; belongs to the transposase 35 family.</text>
</comment>
<dbReference type="GO" id="GO:0006310">
    <property type="term" value="P:DNA recombination"/>
    <property type="evidence" value="ECO:0007669"/>
    <property type="project" value="UniProtKB-KW"/>
</dbReference>
<keyword evidence="2" id="KW-0815">Transposition</keyword>
<keyword evidence="4" id="KW-0233">DNA recombination</keyword>
<dbReference type="RefSeq" id="WP_009886087.1">
    <property type="nucleotide sequence ID" value="NC_021592.1"/>
</dbReference>
<dbReference type="GO" id="GO:0003677">
    <property type="term" value="F:DNA binding"/>
    <property type="evidence" value="ECO:0007669"/>
    <property type="project" value="UniProtKB-KW"/>
</dbReference>
<dbReference type="GeneID" id="16024213"/>
<reference evidence="7 8" key="1">
    <citation type="journal article" date="2007" name="Proc. Natl. Acad. Sci. U.S.A.">
        <title>Genome dynamics in a natural archaeal population.</title>
        <authorList>
            <person name="Allen E.E."/>
            <person name="Tyson G.W."/>
            <person name="Whitaker R.J."/>
            <person name="Detter J.C."/>
            <person name="Richardson P.M."/>
            <person name="Banfield J.F."/>
        </authorList>
    </citation>
    <scope>NUCLEOTIDE SEQUENCE [LARGE SCALE GENOMIC DNA]</scope>
    <source>
        <strain evidence="8">fer1</strain>
    </source>
</reference>
<dbReference type="Pfam" id="PF01385">
    <property type="entry name" value="OrfB_IS605"/>
    <property type="match status" value="1"/>
</dbReference>
<organism evidence="7 8">
    <name type="scientific">Ferroplasma acidarmanus Fer1</name>
    <dbReference type="NCBI Taxonomy" id="333146"/>
    <lineage>
        <taxon>Archaea</taxon>
        <taxon>Methanobacteriati</taxon>
        <taxon>Thermoplasmatota</taxon>
        <taxon>Thermoplasmata</taxon>
        <taxon>Thermoplasmatales</taxon>
        <taxon>Ferroplasmaceae</taxon>
        <taxon>Ferroplasma</taxon>
    </lineage>
</organism>
<dbReference type="InterPro" id="IPR010095">
    <property type="entry name" value="Cas12f1-like_TNB"/>
</dbReference>
<feature type="domain" description="Probable transposase IS891/IS1136/IS1341" evidence="5">
    <location>
        <begin position="202"/>
        <end position="305"/>
    </location>
</feature>
<evidence type="ECO:0000259" key="6">
    <source>
        <dbReference type="Pfam" id="PF07282"/>
    </source>
</evidence>
<name>S0APC7_FERAC</name>
<evidence type="ECO:0000256" key="4">
    <source>
        <dbReference type="ARBA" id="ARBA00023172"/>
    </source>
</evidence>
<gene>
    <name evidence="7" type="ORF">FACI_IFERC00001G0069</name>
</gene>
<keyword evidence="8" id="KW-1185">Reference proteome</keyword>
<evidence type="ECO:0000256" key="2">
    <source>
        <dbReference type="ARBA" id="ARBA00022578"/>
    </source>
</evidence>
<accession>S0APC7</accession>
<dbReference type="AlphaFoldDB" id="S0APC7"/>
<evidence type="ECO:0000256" key="3">
    <source>
        <dbReference type="ARBA" id="ARBA00023125"/>
    </source>
</evidence>
<dbReference type="HOGENOM" id="CLU_052946_0_0_2"/>
<dbReference type="InterPro" id="IPR001959">
    <property type="entry name" value="Transposase"/>
</dbReference>
<dbReference type="Proteomes" id="UP000014660">
    <property type="component" value="Chromosome"/>
</dbReference>
<proteinExistence type="inferred from homology"/>
<evidence type="ECO:0000313" key="7">
    <source>
        <dbReference type="EMBL" id="AGO60049.1"/>
    </source>
</evidence>
<sequence>MIETKRNKIKNSLRITRERRKTQNVIVLKLKIDNDKLNNKSIKTLNTIFLEAKWLYNYVINKEFNNDIFNIDPKIKNVNVYVKDHYETRELTYLSSQMKEEIINRAMDNIRGLHKLKEKGSKVGKLKFKSFITSIPLNQYTITYKIINNNYIKIQGIKQLLKVNGLDNLECYYEPASALLINNNNNNYYINITAYKNKYILEKPVNNQKILSFDLGIKNQLTCSNGSILNYNIPKSKREIRLQRSLSRKARYVEGTNSKNKLSREQSKNYYKNKNKLNREQTKTTNKRKDTINKITHYLTFNYDIVVTQNDNISGWQHLFGKKIESTGIGGIIDALKHKASTLILIDRFIPTTKECSNCHNKYNIKLDERIYKCTNCGFIIDRDYNSALNMIYYGIIKLNELLKIKNKKLNNYFKKYNINLNVPMERRELTPVEIIASGFEGLSISPYVKLSMVNEAGSLYALHEVVHLLIVTPDACQDNGRSQPTKLGAKVYWVSDYYSEIIYPHEIKIY</sequence>
<dbReference type="Pfam" id="PF07282">
    <property type="entry name" value="Cas12f1-like_TNB"/>
    <property type="match status" value="1"/>
</dbReference>
<protein>
    <submittedName>
        <fullName evidence="7">Transposase IS605 OrfB</fullName>
    </submittedName>
</protein>
<dbReference type="EMBL" id="CP004145">
    <property type="protein sequence ID" value="AGO60049.1"/>
    <property type="molecule type" value="Genomic_DNA"/>
</dbReference>
<dbReference type="KEGG" id="fac:FACI_IFERC01G0069"/>
<dbReference type="GO" id="GO:0032196">
    <property type="term" value="P:transposition"/>
    <property type="evidence" value="ECO:0007669"/>
    <property type="project" value="UniProtKB-KW"/>
</dbReference>